<dbReference type="Pfam" id="PF00211">
    <property type="entry name" value="Guanylate_cyc"/>
    <property type="match status" value="1"/>
</dbReference>
<dbReference type="Proteomes" id="UP001431209">
    <property type="component" value="Unassembled WGS sequence"/>
</dbReference>
<dbReference type="PANTHER" id="PTHR11920">
    <property type="entry name" value="GUANYLYL CYCLASE"/>
    <property type="match status" value="1"/>
</dbReference>
<comment type="caution">
    <text evidence="10">The sequence shown here is derived from an EMBL/GenBank/DDBJ whole genome shotgun (WGS) entry which is preliminary data.</text>
</comment>
<feature type="region of interest" description="Disordered" evidence="8">
    <location>
        <begin position="1"/>
        <end position="27"/>
    </location>
</feature>
<dbReference type="GO" id="GO:0004016">
    <property type="term" value="F:adenylate cyclase activity"/>
    <property type="evidence" value="ECO:0007669"/>
    <property type="project" value="TreeGrafter"/>
</dbReference>
<dbReference type="InterPro" id="IPR029787">
    <property type="entry name" value="Nucleotide_cyclase"/>
</dbReference>
<dbReference type="InterPro" id="IPR001054">
    <property type="entry name" value="A/G_cyclase"/>
</dbReference>
<evidence type="ECO:0000256" key="2">
    <source>
        <dbReference type="ARBA" id="ARBA00022692"/>
    </source>
</evidence>
<evidence type="ECO:0000256" key="8">
    <source>
        <dbReference type="SAM" id="MobiDB-lite"/>
    </source>
</evidence>
<protein>
    <submittedName>
        <fullName evidence="10">Adenylate cyclase</fullName>
    </submittedName>
</protein>
<keyword evidence="3" id="KW-0547">Nucleotide-binding</keyword>
<reference evidence="10 11" key="1">
    <citation type="submission" date="2024-03" db="EMBL/GenBank/DDBJ databases">
        <title>The Acrasis kona genome and developmental transcriptomes reveal deep origins of eukaryotic multicellular pathways.</title>
        <authorList>
            <person name="Sheikh S."/>
            <person name="Fu C.-J."/>
            <person name="Brown M.W."/>
            <person name="Baldauf S.L."/>
        </authorList>
    </citation>
    <scope>NUCLEOTIDE SEQUENCE [LARGE SCALE GENOMIC DNA]</scope>
    <source>
        <strain evidence="10 11">ATCC MYA-3509</strain>
    </source>
</reference>
<dbReference type="PROSITE" id="PS00452">
    <property type="entry name" value="GUANYLATE_CYCLASE_1"/>
    <property type="match status" value="1"/>
</dbReference>
<feature type="region of interest" description="Disordered" evidence="8">
    <location>
        <begin position="67"/>
        <end position="128"/>
    </location>
</feature>
<evidence type="ECO:0000256" key="6">
    <source>
        <dbReference type="ARBA" id="ARBA00023239"/>
    </source>
</evidence>
<sequence length="685" mass="77615">MGAASSILNRPGEGDFTPTSKGEVYQVDNNTRRESIVSIGESVQAASIRKKQRELFELNYEQEKLKQKTLMENQEREAGERIARRRKQQEEIRERQKEKKRIVSEAEQKEQEDSRKVYQGATDPDNEDDRVTALKSFNLLGKHYTLRLVKNVSDTSTDSHFDRITKMVKNRFQVNVGLVSLVDKHRQWFKSANGLAAKQTCRNVAFCSYAVKMVEPLIVPDAILDERFVNNPLVTGPPYLRFYAGAQLTTTDGFNVGTLCIAHSEPKPGFGQNEEVEFLQDMAKVVIREMELSKKLNMSKKSEVMQANITRFSQETMKIRSLKLIYELAVVTIAESLDVDLVNVVELTPNEIDGYHTLASFGYDSGVRNRNTHSIRSLVDAVSFSKQTLIIEDISKEVGNSMMPPLIRTFNIKSMIFDIVEVDQEARYLVGCFKTEKYVWSLEEIMFMDGICKSLSGIIQREMWGKQISEERVKADNLLLNILPTPIFHRMKKNEKNIADGIASATILFADIVGFTELSSNTTPKELVSMLNLIFSSFDRIAQQHGCEKVKTIGDCYLCCAGLLNHEDDHAEAIINFALDALDNIHSDIFQTKYKINIRVGINTGPVVAGVIGLDKFVYDIWGNAVNVASRMESHGEPGRIQISKATYKSLEQTDSLEKFSITERGYTKIKGKGEIKTFWVERKK</sequence>
<dbReference type="InterPro" id="IPR050401">
    <property type="entry name" value="Cyclic_nucleotide_synthase"/>
</dbReference>
<comment type="similarity">
    <text evidence="7">Belongs to the adenylyl cyclase class-4/guanylyl cyclase family.</text>
</comment>
<evidence type="ECO:0000313" key="11">
    <source>
        <dbReference type="Proteomes" id="UP001431209"/>
    </source>
</evidence>
<dbReference type="PANTHER" id="PTHR11920:SF335">
    <property type="entry name" value="GUANYLATE CYCLASE"/>
    <property type="match status" value="1"/>
</dbReference>
<dbReference type="CDD" id="cd07302">
    <property type="entry name" value="CHD"/>
    <property type="match status" value="1"/>
</dbReference>
<accession>A0AAW2Z0Y6</accession>
<dbReference type="GO" id="GO:0004383">
    <property type="term" value="F:guanylate cyclase activity"/>
    <property type="evidence" value="ECO:0007669"/>
    <property type="project" value="TreeGrafter"/>
</dbReference>
<dbReference type="SMART" id="SM00044">
    <property type="entry name" value="CYCc"/>
    <property type="match status" value="1"/>
</dbReference>
<evidence type="ECO:0000256" key="7">
    <source>
        <dbReference type="RuleBase" id="RU000405"/>
    </source>
</evidence>
<dbReference type="SUPFAM" id="SSF55073">
    <property type="entry name" value="Nucleotide cyclase"/>
    <property type="match status" value="1"/>
</dbReference>
<proteinExistence type="inferred from homology"/>
<dbReference type="GO" id="GO:0007168">
    <property type="term" value="P:receptor guanylyl cyclase signaling pathway"/>
    <property type="evidence" value="ECO:0007669"/>
    <property type="project" value="TreeGrafter"/>
</dbReference>
<evidence type="ECO:0000256" key="5">
    <source>
        <dbReference type="ARBA" id="ARBA00023136"/>
    </source>
</evidence>
<keyword evidence="6 7" id="KW-0456">Lyase</keyword>
<keyword evidence="5" id="KW-0472">Membrane</keyword>
<organism evidence="10 11">
    <name type="scientific">Acrasis kona</name>
    <dbReference type="NCBI Taxonomy" id="1008807"/>
    <lineage>
        <taxon>Eukaryota</taxon>
        <taxon>Discoba</taxon>
        <taxon>Heterolobosea</taxon>
        <taxon>Tetramitia</taxon>
        <taxon>Eutetramitia</taxon>
        <taxon>Acrasidae</taxon>
        <taxon>Acrasis</taxon>
    </lineage>
</organism>
<dbReference type="InterPro" id="IPR029016">
    <property type="entry name" value="GAF-like_dom_sf"/>
</dbReference>
<dbReference type="GO" id="GO:0005886">
    <property type="term" value="C:plasma membrane"/>
    <property type="evidence" value="ECO:0007669"/>
    <property type="project" value="TreeGrafter"/>
</dbReference>
<keyword evidence="4" id="KW-1133">Transmembrane helix</keyword>
<dbReference type="AlphaFoldDB" id="A0AAW2Z0Y6"/>
<dbReference type="PROSITE" id="PS50125">
    <property type="entry name" value="GUANYLATE_CYCLASE_2"/>
    <property type="match status" value="1"/>
</dbReference>
<dbReference type="InterPro" id="IPR018297">
    <property type="entry name" value="A/G_cyclase_CS"/>
</dbReference>
<dbReference type="GO" id="GO:0000166">
    <property type="term" value="F:nucleotide binding"/>
    <property type="evidence" value="ECO:0007669"/>
    <property type="project" value="UniProtKB-KW"/>
</dbReference>
<dbReference type="GO" id="GO:0035556">
    <property type="term" value="P:intracellular signal transduction"/>
    <property type="evidence" value="ECO:0007669"/>
    <property type="project" value="InterPro"/>
</dbReference>
<evidence type="ECO:0000256" key="3">
    <source>
        <dbReference type="ARBA" id="ARBA00022741"/>
    </source>
</evidence>
<dbReference type="EMBL" id="JAOPGA020000923">
    <property type="protein sequence ID" value="KAL0482995.1"/>
    <property type="molecule type" value="Genomic_DNA"/>
</dbReference>
<keyword evidence="2" id="KW-0812">Transmembrane</keyword>
<feature type="compositionally biased region" description="Basic and acidic residues" evidence="8">
    <location>
        <begin position="73"/>
        <end position="116"/>
    </location>
</feature>
<dbReference type="Gene3D" id="3.30.450.40">
    <property type="match status" value="1"/>
</dbReference>
<gene>
    <name evidence="10" type="ORF">AKO1_014915</name>
</gene>
<comment type="subcellular location">
    <subcellularLocation>
        <location evidence="1">Membrane</location>
    </subcellularLocation>
</comment>
<name>A0AAW2Z0Y6_9EUKA</name>
<evidence type="ECO:0000256" key="4">
    <source>
        <dbReference type="ARBA" id="ARBA00022989"/>
    </source>
</evidence>
<dbReference type="SUPFAM" id="SSF55781">
    <property type="entry name" value="GAF domain-like"/>
    <property type="match status" value="2"/>
</dbReference>
<feature type="domain" description="Guanylate cyclase" evidence="9">
    <location>
        <begin position="506"/>
        <end position="633"/>
    </location>
</feature>
<evidence type="ECO:0000313" key="10">
    <source>
        <dbReference type="EMBL" id="KAL0482995.1"/>
    </source>
</evidence>
<dbReference type="Gene3D" id="3.30.70.1230">
    <property type="entry name" value="Nucleotide cyclase"/>
    <property type="match status" value="1"/>
</dbReference>
<keyword evidence="11" id="KW-1185">Reference proteome</keyword>
<dbReference type="GO" id="GO:0001653">
    <property type="term" value="F:peptide receptor activity"/>
    <property type="evidence" value="ECO:0007669"/>
    <property type="project" value="TreeGrafter"/>
</dbReference>
<evidence type="ECO:0000259" key="9">
    <source>
        <dbReference type="PROSITE" id="PS50125"/>
    </source>
</evidence>
<evidence type="ECO:0000256" key="1">
    <source>
        <dbReference type="ARBA" id="ARBA00004370"/>
    </source>
</evidence>